<dbReference type="InterPro" id="IPR051783">
    <property type="entry name" value="NAD(P)-dependent_oxidoreduct"/>
</dbReference>
<dbReference type="InterPro" id="IPR036291">
    <property type="entry name" value="NAD(P)-bd_dom_sf"/>
</dbReference>
<dbReference type="GO" id="GO:0004029">
    <property type="term" value="F:aldehyde dehydrogenase (NAD+) activity"/>
    <property type="evidence" value="ECO:0007669"/>
    <property type="project" value="TreeGrafter"/>
</dbReference>
<accession>A0A4Y6PRV6</accession>
<evidence type="ECO:0000313" key="3">
    <source>
        <dbReference type="Proteomes" id="UP000315995"/>
    </source>
</evidence>
<dbReference type="PANTHER" id="PTHR48079:SF6">
    <property type="entry name" value="NAD(P)-BINDING DOMAIN-CONTAINING PROTEIN-RELATED"/>
    <property type="match status" value="1"/>
</dbReference>
<protein>
    <submittedName>
        <fullName evidence="2">NAD-dependent epimerase/dehydratase family protein</fullName>
    </submittedName>
</protein>
<keyword evidence="3" id="KW-1185">Reference proteome</keyword>
<dbReference type="Proteomes" id="UP000315995">
    <property type="component" value="Chromosome"/>
</dbReference>
<dbReference type="OrthoDB" id="9774199at2"/>
<name>A0A4Y6PRV6_PERCE</name>
<dbReference type="AlphaFoldDB" id="A0A4Y6PRV6"/>
<evidence type="ECO:0000313" key="2">
    <source>
        <dbReference type="EMBL" id="QDG50849.1"/>
    </source>
</evidence>
<dbReference type="GO" id="GO:0005737">
    <property type="term" value="C:cytoplasm"/>
    <property type="evidence" value="ECO:0007669"/>
    <property type="project" value="TreeGrafter"/>
</dbReference>
<organism evidence="2 3">
    <name type="scientific">Persicimonas caeni</name>
    <dbReference type="NCBI Taxonomy" id="2292766"/>
    <lineage>
        <taxon>Bacteria</taxon>
        <taxon>Deltaproteobacteria</taxon>
        <taxon>Bradymonadales</taxon>
        <taxon>Bradymonadaceae</taxon>
        <taxon>Persicimonas</taxon>
    </lineage>
</organism>
<dbReference type="RefSeq" id="WP_141197341.1">
    <property type="nucleotide sequence ID" value="NZ_CP041186.1"/>
</dbReference>
<dbReference type="PANTHER" id="PTHR48079">
    <property type="entry name" value="PROTEIN YEEZ"/>
    <property type="match status" value="1"/>
</dbReference>
<dbReference type="EMBL" id="CP041186">
    <property type="protein sequence ID" value="QDG50849.1"/>
    <property type="molecule type" value="Genomic_DNA"/>
</dbReference>
<evidence type="ECO:0000259" key="1">
    <source>
        <dbReference type="Pfam" id="PF13460"/>
    </source>
</evidence>
<dbReference type="Gene3D" id="3.40.50.720">
    <property type="entry name" value="NAD(P)-binding Rossmann-like Domain"/>
    <property type="match status" value="1"/>
</dbReference>
<accession>A0A5B8Y2D7</accession>
<proteinExistence type="predicted"/>
<feature type="domain" description="NAD(P)-binding" evidence="1">
    <location>
        <begin position="17"/>
        <end position="156"/>
    </location>
</feature>
<sequence>MISNADLSQINQILLTGATGFIGRHLLPALLDAGHRVRATSRRPAHQLDLTPHDNLECVQLDLLDGTSLDGTFDGIDTAFYLIHSMGGGVGREKEFVERDKRAARNFARRAAAAGVSQIVYLSGLKPPGRASAHLESRREVERILLEGEVPLTVIRAGFIIGDGSAGCIMLDALTRTMDTLMVVPEFHNHTQPVYVDDVVAALMCCLSHRDQTLGQTFEVGSREQVTYLELIQMYARFAGRRLELIEVPWMPRSLGAVWLSAISDLPYGLIQALSEGLVTDLPVEDERIYQICDLPRTSPEEAMRLAV</sequence>
<reference evidence="2 3" key="1">
    <citation type="submission" date="2019-06" db="EMBL/GenBank/DDBJ databases">
        <title>Persicimonas caeni gen. nov., sp. nov., a predatory bacterium isolated from solar saltern.</title>
        <authorList>
            <person name="Wang S."/>
        </authorList>
    </citation>
    <scope>NUCLEOTIDE SEQUENCE [LARGE SCALE GENOMIC DNA]</scope>
    <source>
        <strain evidence="2 3">YN101</strain>
    </source>
</reference>
<dbReference type="InterPro" id="IPR016040">
    <property type="entry name" value="NAD(P)-bd_dom"/>
</dbReference>
<gene>
    <name evidence="2" type="ORF">FIV42_08925</name>
</gene>
<dbReference type="SUPFAM" id="SSF51735">
    <property type="entry name" value="NAD(P)-binding Rossmann-fold domains"/>
    <property type="match status" value="1"/>
</dbReference>
<dbReference type="Pfam" id="PF13460">
    <property type="entry name" value="NAD_binding_10"/>
    <property type="match status" value="1"/>
</dbReference>